<evidence type="ECO:0000313" key="1">
    <source>
        <dbReference type="EMBL" id="PKY46679.1"/>
    </source>
</evidence>
<dbReference type="EMBL" id="LLXI01000472">
    <property type="protein sequence ID" value="PKY46679.1"/>
    <property type="molecule type" value="Genomic_DNA"/>
</dbReference>
<dbReference type="VEuPathDB" id="FungiDB:RhiirA1_478627"/>
<keyword evidence="2" id="KW-1185">Reference proteome</keyword>
<reference evidence="1 2" key="1">
    <citation type="submission" date="2015-10" db="EMBL/GenBank/DDBJ databases">
        <title>Genome analyses suggest a sexual origin of heterokaryosis in a supposedly ancient asexual fungus.</title>
        <authorList>
            <person name="Ropars J."/>
            <person name="Sedzielewska K."/>
            <person name="Noel J."/>
            <person name="Charron P."/>
            <person name="Farinelli L."/>
            <person name="Marton T."/>
            <person name="Kruger M."/>
            <person name="Pelin A."/>
            <person name="Brachmann A."/>
            <person name="Corradi N."/>
        </authorList>
    </citation>
    <scope>NUCLEOTIDE SEQUENCE [LARGE SCALE GENOMIC DNA]</scope>
    <source>
        <strain evidence="1 2">A4</strain>
    </source>
</reference>
<name>A0A2I1GJ75_9GLOM</name>
<protein>
    <submittedName>
        <fullName evidence="1">Uncharacterized protein</fullName>
    </submittedName>
</protein>
<sequence>MENAKSISYAFKNISLTWHFPDEVTSLCHRCGRPNCNPDCCGIRHINVPVHVQTITNKIPVPNVDELNHYADGMDVTYPAPPTVLTDWKSIGAALEKVVAELALLTTQFASMNSHISNLESAMAACAPLPDPSVTKSPPYSSSSMQGWDDTVNSNNNILVDINSPPLQSTIRYTPIPQFAPIPPSNVAPTSPLTMEQHLSSLSTTVSTLAESINKGIEQNNLILARQNGQANF</sequence>
<dbReference type="AlphaFoldDB" id="A0A2I1GJ75"/>
<accession>A0A2I1GJ75</accession>
<organism evidence="1 2">
    <name type="scientific">Rhizophagus irregularis</name>
    <dbReference type="NCBI Taxonomy" id="588596"/>
    <lineage>
        <taxon>Eukaryota</taxon>
        <taxon>Fungi</taxon>
        <taxon>Fungi incertae sedis</taxon>
        <taxon>Mucoromycota</taxon>
        <taxon>Glomeromycotina</taxon>
        <taxon>Glomeromycetes</taxon>
        <taxon>Glomerales</taxon>
        <taxon>Glomeraceae</taxon>
        <taxon>Rhizophagus</taxon>
    </lineage>
</organism>
<evidence type="ECO:0000313" key="2">
    <source>
        <dbReference type="Proteomes" id="UP000234323"/>
    </source>
</evidence>
<gene>
    <name evidence="1" type="ORF">RhiirA4_420808</name>
</gene>
<dbReference type="VEuPathDB" id="FungiDB:FUN_025556"/>
<proteinExistence type="predicted"/>
<comment type="caution">
    <text evidence="1">The sequence shown here is derived from an EMBL/GenBank/DDBJ whole genome shotgun (WGS) entry which is preliminary data.</text>
</comment>
<dbReference type="Proteomes" id="UP000234323">
    <property type="component" value="Unassembled WGS sequence"/>
</dbReference>